<reference evidence="3 4" key="1">
    <citation type="submission" date="2018-08" db="EMBL/GenBank/DDBJ databases">
        <title>Genomic taxonomy of the Vibrionaceae family.</title>
        <authorList>
            <person name="Gomez-Gil B."/>
            <person name="Tanaka M."/>
            <person name="Sawabe T."/>
            <person name="Enciso-Ibarra K."/>
        </authorList>
    </citation>
    <scope>NUCLEOTIDE SEQUENCE [LARGE SCALE GENOMIC DNA]</scope>
    <source>
        <strain evidence="3 4">CAIM 1831</strain>
        <plasmid evidence="4">pva1</plasmid>
    </source>
</reference>
<keyword evidence="3" id="KW-0614">Plasmid</keyword>
<geneLocation type="plasmid" evidence="4">
    <name>pva1</name>
</geneLocation>
<keyword evidence="4" id="KW-1185">Reference proteome</keyword>
<feature type="signal peptide" evidence="2">
    <location>
        <begin position="1"/>
        <end position="21"/>
    </location>
</feature>
<feature type="transmembrane region" description="Helical" evidence="1">
    <location>
        <begin position="37"/>
        <end position="59"/>
    </location>
</feature>
<protein>
    <submittedName>
        <fullName evidence="3">Uncharacterized protein</fullName>
    </submittedName>
</protein>
<evidence type="ECO:0000256" key="1">
    <source>
        <dbReference type="SAM" id="Phobius"/>
    </source>
</evidence>
<keyword evidence="1" id="KW-1133">Transmembrane helix</keyword>
<keyword evidence="1" id="KW-0812">Transmembrane</keyword>
<proteinExistence type="predicted"/>
<name>A0ABM6Z0N5_9VIBR</name>
<evidence type="ECO:0000313" key="3">
    <source>
        <dbReference type="EMBL" id="AXY03717.1"/>
    </source>
</evidence>
<accession>A0ABM6Z0N5</accession>
<evidence type="ECO:0000313" key="4">
    <source>
        <dbReference type="Proteomes" id="UP000262832"/>
    </source>
</evidence>
<sequence length="64" mass="7071">MNVKSLLLFCLCCFTAGTAHATIVYDTWTSNDGSSGSYILPLIMIKLIIFSIMNLPLILGMRKD</sequence>
<gene>
    <name evidence="3" type="ORF">D1115_22835</name>
</gene>
<organism evidence="3 4">
    <name type="scientific">Vibrio alfacsensis</name>
    <dbReference type="NCBI Taxonomy" id="1074311"/>
    <lineage>
        <taxon>Bacteria</taxon>
        <taxon>Pseudomonadati</taxon>
        <taxon>Pseudomonadota</taxon>
        <taxon>Gammaproteobacteria</taxon>
        <taxon>Vibrionales</taxon>
        <taxon>Vibrionaceae</taxon>
        <taxon>Vibrio</taxon>
    </lineage>
</organism>
<keyword evidence="2" id="KW-0732">Signal</keyword>
<dbReference type="Proteomes" id="UP000262832">
    <property type="component" value="Plasmid pVa1"/>
</dbReference>
<feature type="chain" id="PRO_5046811938" evidence="2">
    <location>
        <begin position="22"/>
        <end position="64"/>
    </location>
</feature>
<evidence type="ECO:0000256" key="2">
    <source>
        <dbReference type="SAM" id="SignalP"/>
    </source>
</evidence>
<dbReference type="EMBL" id="CP032095">
    <property type="protein sequence ID" value="AXY03717.1"/>
    <property type="molecule type" value="Genomic_DNA"/>
</dbReference>
<keyword evidence="1" id="KW-0472">Membrane</keyword>